<dbReference type="Pfam" id="PF13333">
    <property type="entry name" value="rve_2"/>
    <property type="match status" value="1"/>
</dbReference>
<keyword evidence="6" id="KW-1185">Reference proteome</keyword>
<dbReference type="Pfam" id="PF13276">
    <property type="entry name" value="HTH_21"/>
    <property type="match status" value="1"/>
</dbReference>
<evidence type="ECO:0000259" key="2">
    <source>
        <dbReference type="PROSITE" id="PS50994"/>
    </source>
</evidence>
<dbReference type="PANTHER" id="PTHR46889:SF4">
    <property type="entry name" value="TRANSPOSASE INSO FOR INSERTION SEQUENCE ELEMENT IS911B-RELATED"/>
    <property type="match status" value="1"/>
</dbReference>
<dbReference type="Pfam" id="PF00665">
    <property type="entry name" value="rve"/>
    <property type="match status" value="1"/>
</dbReference>
<dbReference type="SUPFAM" id="SSF53098">
    <property type="entry name" value="Ribonuclease H-like"/>
    <property type="match status" value="1"/>
</dbReference>
<dbReference type="InterPro" id="IPR050900">
    <property type="entry name" value="Transposase_IS3/IS150/IS904"/>
</dbReference>
<dbReference type="EMBL" id="CP042387">
    <property type="protein sequence ID" value="QEA44488.1"/>
    <property type="molecule type" value="Genomic_DNA"/>
</dbReference>
<protein>
    <submittedName>
        <fullName evidence="5">IS3 family transposase</fullName>
    </submittedName>
</protein>
<name>A0AAP9ECR1_LEULA</name>
<dbReference type="Gene3D" id="3.30.420.10">
    <property type="entry name" value="Ribonuclease H-like superfamily/Ribonuclease H"/>
    <property type="match status" value="1"/>
</dbReference>
<evidence type="ECO:0000313" key="6">
    <source>
        <dbReference type="Proteomes" id="UP000321298"/>
    </source>
</evidence>
<dbReference type="PROSITE" id="PS50994">
    <property type="entry name" value="INTEGRASE"/>
    <property type="match status" value="1"/>
</dbReference>
<dbReference type="InterPro" id="IPR036397">
    <property type="entry name" value="RNaseH_sf"/>
</dbReference>
<dbReference type="InterPro" id="IPR012337">
    <property type="entry name" value="RNaseH-like_sf"/>
</dbReference>
<evidence type="ECO:0000313" key="5">
    <source>
        <dbReference type="EMBL" id="QEA44488.1"/>
    </source>
</evidence>
<dbReference type="InterPro" id="IPR001584">
    <property type="entry name" value="Integrase_cat-core"/>
</dbReference>
<organism evidence="5 6">
    <name type="scientific">Leuconostoc lactis</name>
    <dbReference type="NCBI Taxonomy" id="1246"/>
    <lineage>
        <taxon>Bacteria</taxon>
        <taxon>Bacillati</taxon>
        <taxon>Bacillota</taxon>
        <taxon>Bacilli</taxon>
        <taxon>Lactobacillales</taxon>
        <taxon>Lactobacillaceae</taxon>
        <taxon>Leuconostoc</taxon>
    </lineage>
</organism>
<gene>
    <name evidence="3" type="ORF">FGL83_01465</name>
    <name evidence="4" type="ORF">FGL83_05865</name>
    <name evidence="5" type="ORF">FGL83_07275</name>
</gene>
<evidence type="ECO:0000313" key="3">
    <source>
        <dbReference type="EMBL" id="QEA43452.1"/>
    </source>
</evidence>
<dbReference type="InterPro" id="IPR025948">
    <property type="entry name" value="HTH-like_dom"/>
</dbReference>
<comment type="function">
    <text evidence="1">Involved in the transposition of the insertion sequence.</text>
</comment>
<proteinExistence type="predicted"/>
<dbReference type="Proteomes" id="UP000321298">
    <property type="component" value="Chromosome"/>
</dbReference>
<evidence type="ECO:0000313" key="4">
    <source>
        <dbReference type="EMBL" id="QEA44217.1"/>
    </source>
</evidence>
<dbReference type="InterPro" id="IPR048020">
    <property type="entry name" value="Transpos_IS3"/>
</dbReference>
<accession>A0AAP9ECR1</accession>
<dbReference type="EMBL" id="CP042387">
    <property type="protein sequence ID" value="QEA43452.1"/>
    <property type="molecule type" value="Genomic_DNA"/>
</dbReference>
<evidence type="ECO:0000256" key="1">
    <source>
        <dbReference type="ARBA" id="ARBA00002286"/>
    </source>
</evidence>
<sequence>MISLDSATNRQLAEVACRLEAQFKLVAILKVLPIAESTVHYWKRKFKNDDPDARLRAAIRTIWEADNHYGVRRVYLKLRQQPAFKAVNHKKVQRLMHEMGLKGVGYNKQSRQYDSSKGPEGKRVKNKLHRRFKTNRPLQKLASDVTEFKISATGEKVYLEPILDMYNNEILTYAISTRPNLAFTLQPLNQLVAQLPKLSYRTTIHTDQGWQYRHRTWRKTLKKNRIIQSMSRRATALDNAVMESFFNKLKVEIGPLNKYSSAKALIDAVNNWILYYNNTRIQTKLNGHSPVEYRQLAA</sequence>
<dbReference type="GO" id="GO:0015074">
    <property type="term" value="P:DNA integration"/>
    <property type="evidence" value="ECO:0007669"/>
    <property type="project" value="InterPro"/>
</dbReference>
<reference evidence="5 6" key="1">
    <citation type="submission" date="2019-06" db="EMBL/GenBank/DDBJ databases">
        <title>Genome analyses of bacteria isolated from kimchi.</title>
        <authorList>
            <person name="Lee S."/>
            <person name="Ahn S."/>
            <person name="Roh S."/>
        </authorList>
    </citation>
    <scope>NUCLEOTIDE SEQUENCE [LARGE SCALE GENOMIC DNA]</scope>
    <source>
        <strain evidence="5 6">CBA3625</strain>
    </source>
</reference>
<dbReference type="PANTHER" id="PTHR46889">
    <property type="entry name" value="TRANSPOSASE INSF FOR INSERTION SEQUENCE IS3B-RELATED"/>
    <property type="match status" value="1"/>
</dbReference>
<dbReference type="NCBIfam" id="NF033516">
    <property type="entry name" value="transpos_IS3"/>
    <property type="match status" value="1"/>
</dbReference>
<dbReference type="GO" id="GO:0003676">
    <property type="term" value="F:nucleic acid binding"/>
    <property type="evidence" value="ECO:0007669"/>
    <property type="project" value="InterPro"/>
</dbReference>
<feature type="domain" description="Integrase catalytic" evidence="2">
    <location>
        <begin position="133"/>
        <end position="298"/>
    </location>
</feature>
<dbReference type="EMBL" id="CP042387">
    <property type="protein sequence ID" value="QEA44217.1"/>
    <property type="molecule type" value="Genomic_DNA"/>
</dbReference>
<dbReference type="AlphaFoldDB" id="A0AAP9ECR1"/>